<accession>A0ABV6SCK7</accession>
<organism evidence="2 3">
    <name type="scientific">Novosphingobium clariflavum</name>
    <dbReference type="NCBI Taxonomy" id="2029884"/>
    <lineage>
        <taxon>Bacteria</taxon>
        <taxon>Pseudomonadati</taxon>
        <taxon>Pseudomonadota</taxon>
        <taxon>Alphaproteobacteria</taxon>
        <taxon>Sphingomonadales</taxon>
        <taxon>Sphingomonadaceae</taxon>
        <taxon>Novosphingobium</taxon>
    </lineage>
</organism>
<dbReference type="InterPro" id="IPR032676">
    <property type="entry name" value="YkuD_2"/>
</dbReference>
<reference evidence="2 3" key="1">
    <citation type="submission" date="2024-09" db="EMBL/GenBank/DDBJ databases">
        <authorList>
            <person name="Sun Q."/>
            <person name="Mori K."/>
        </authorList>
    </citation>
    <scope>NUCLEOTIDE SEQUENCE [LARGE SCALE GENOMIC DNA]</scope>
    <source>
        <strain evidence="2 3">CICC 11035S</strain>
    </source>
</reference>
<dbReference type="PANTHER" id="PTHR38477">
    <property type="entry name" value="HYPOTHETICAL EXPORTED PROTEIN"/>
    <property type="match status" value="1"/>
</dbReference>
<feature type="signal peptide" evidence="1">
    <location>
        <begin position="1"/>
        <end position="22"/>
    </location>
</feature>
<keyword evidence="1" id="KW-0732">Signal</keyword>
<dbReference type="InterPro" id="IPR006311">
    <property type="entry name" value="TAT_signal"/>
</dbReference>
<evidence type="ECO:0000256" key="1">
    <source>
        <dbReference type="SAM" id="SignalP"/>
    </source>
</evidence>
<protein>
    <submittedName>
        <fullName evidence="2">Murein L,D-transpeptidase catalytic domain family protein</fullName>
    </submittedName>
</protein>
<proteinExistence type="predicted"/>
<gene>
    <name evidence="2" type="ORF">ACFFF8_14505</name>
</gene>
<dbReference type="EMBL" id="JBHLTM010000056">
    <property type="protein sequence ID" value="MFC0685808.1"/>
    <property type="molecule type" value="Genomic_DNA"/>
</dbReference>
<dbReference type="RefSeq" id="WP_267224269.1">
    <property type="nucleotide sequence ID" value="NZ_JAPCWC010000033.1"/>
</dbReference>
<evidence type="ECO:0000313" key="2">
    <source>
        <dbReference type="EMBL" id="MFC0685808.1"/>
    </source>
</evidence>
<feature type="chain" id="PRO_5045376524" evidence="1">
    <location>
        <begin position="23"/>
        <end position="233"/>
    </location>
</feature>
<comment type="caution">
    <text evidence="2">The sequence shown here is derived from an EMBL/GenBank/DDBJ whole genome shotgun (WGS) entry which is preliminary data.</text>
</comment>
<dbReference type="Pfam" id="PF13645">
    <property type="entry name" value="YkuD_2"/>
    <property type="match status" value="1"/>
</dbReference>
<sequence length="233" mass="24152">MNFSRRNFIVAATAFAASSTTAASAISSSPFGVGGVLPDLPQTPLPGAIAGRSAVLPAMPAVRAGVAPALFDAAMAALDKHSGRVMRDRIGIVDFSASSSDPRLHLVDLVGGTTSTLHVAHGSGSDPNHTGWLQRFSNSPGSNATSEGAYLTSDYYFGRHGRSQRLIGLDATNNNALDRAIVIHGAWYAEPSMIAVHGKLGRSQGCLAVGDSLLNRAFDHLGSGRLIYAAKVA</sequence>
<evidence type="ECO:0000313" key="3">
    <source>
        <dbReference type="Proteomes" id="UP001589858"/>
    </source>
</evidence>
<name>A0ABV6SCK7_9SPHN</name>
<dbReference type="PROSITE" id="PS51318">
    <property type="entry name" value="TAT"/>
    <property type="match status" value="1"/>
</dbReference>
<keyword evidence="3" id="KW-1185">Reference proteome</keyword>
<dbReference type="PANTHER" id="PTHR38477:SF1">
    <property type="entry name" value="MUREIN L,D-TRANSPEPTIDASE CATALYTIC DOMAIN FAMILY PROTEIN"/>
    <property type="match status" value="1"/>
</dbReference>
<dbReference type="Proteomes" id="UP001589858">
    <property type="component" value="Unassembled WGS sequence"/>
</dbReference>